<gene>
    <name evidence="2" type="ORF">Mpt1_c13580</name>
</gene>
<dbReference type="KEGG" id="mear:Mpt1_c13580"/>
<dbReference type="OrthoDB" id="53394at2157"/>
<dbReference type="Pfam" id="PF12773">
    <property type="entry name" value="DZR"/>
    <property type="match status" value="1"/>
</dbReference>
<organism evidence="2 3">
    <name type="scientific">Candidatus Methanoplasma termitum</name>
    <dbReference type="NCBI Taxonomy" id="1577791"/>
    <lineage>
        <taxon>Archaea</taxon>
        <taxon>Methanobacteriati</taxon>
        <taxon>Thermoplasmatota</taxon>
        <taxon>Thermoplasmata</taxon>
        <taxon>Methanomassiliicoccales</taxon>
        <taxon>Methanomassiliicoccaceae</taxon>
        <taxon>Candidatus Methanoplasma</taxon>
    </lineage>
</organism>
<dbReference type="GeneID" id="24819018"/>
<dbReference type="HOGENOM" id="CLU_173767_0_0_2"/>
<sequence length="114" mass="12521">MATYKQPCIRCGEMIERDGHYCPKCGSRSPFGYHCPTCLKPIVRGDAICSGCGRALTVKCPFCSGSLFAGDEKCGSCGKSILIKCENKRCGELQFFENTKCTVCGKKIKKKEFV</sequence>
<dbReference type="Proteomes" id="UP000030787">
    <property type="component" value="Chromosome"/>
</dbReference>
<dbReference type="EMBL" id="CP010070">
    <property type="protein sequence ID" value="AIZ57219.1"/>
    <property type="molecule type" value="Genomic_DNA"/>
</dbReference>
<proteinExistence type="predicted"/>
<reference evidence="2 3" key="1">
    <citation type="journal article" date="2014" name="Appl. Environ. Microbiol.">
        <title>Comparative Genome Analysis of 'Candidatus Methanoplasma termitum' Indicates a New Mode of Energy Metabolism in the Seventh Order of Methanogens.</title>
        <authorList>
            <person name="Lang K."/>
            <person name="Schuldes J."/>
            <person name="Klingl A."/>
            <person name="Poehlein A."/>
            <person name="Daniel R."/>
            <person name="Brune A."/>
        </authorList>
    </citation>
    <scope>NUCLEOTIDE SEQUENCE [LARGE SCALE GENOMIC DNA]</scope>
    <source>
        <strain evidence="3">Mpt1</strain>
    </source>
</reference>
<dbReference type="STRING" id="1577791.Mpt1_c13580"/>
<evidence type="ECO:0000313" key="3">
    <source>
        <dbReference type="Proteomes" id="UP000030787"/>
    </source>
</evidence>
<evidence type="ECO:0000259" key="1">
    <source>
        <dbReference type="Pfam" id="PF12773"/>
    </source>
</evidence>
<dbReference type="AlphaFoldDB" id="A0A0A7LDR8"/>
<dbReference type="InterPro" id="IPR025874">
    <property type="entry name" value="DZR"/>
</dbReference>
<dbReference type="RefSeq" id="WP_148305858.1">
    <property type="nucleotide sequence ID" value="NZ_CP010070.1"/>
</dbReference>
<evidence type="ECO:0000313" key="2">
    <source>
        <dbReference type="EMBL" id="AIZ57219.1"/>
    </source>
</evidence>
<protein>
    <submittedName>
        <fullName evidence="2">Double zinc ribbon</fullName>
    </submittedName>
</protein>
<accession>A0A0A7LDR8</accession>
<name>A0A0A7LDR8_9ARCH</name>
<keyword evidence="3" id="KW-1185">Reference proteome</keyword>
<feature type="domain" description="DZANK-type" evidence="1">
    <location>
        <begin position="8"/>
        <end position="53"/>
    </location>
</feature>